<proteinExistence type="predicted"/>
<dbReference type="KEGG" id="cke:B5M06_05265"/>
<dbReference type="OrthoDB" id="8794567at2"/>
<sequence>MSDTAHTLRQLLLQLEAEMRTASLWSAVPPSEQAMASTMPFMYDTLHIEEWLQWVFVPRLHALLDADAALPSSCSVQPLAEHEWTHRMPQGQHATVLELLAQIDATLTQSA</sequence>
<dbReference type="GeneID" id="83038728"/>
<evidence type="ECO:0000313" key="3">
    <source>
        <dbReference type="Proteomes" id="UP000242792"/>
    </source>
</evidence>
<dbReference type="EMBL" id="CP020121">
    <property type="protein sequence ID" value="AQZ99761.1"/>
    <property type="molecule type" value="Genomic_DNA"/>
</dbReference>
<dbReference type="PANTHER" id="PTHR39586">
    <property type="entry name" value="CYTOPLASMIC PROTEIN-RELATED"/>
    <property type="match status" value="1"/>
</dbReference>
<dbReference type="RefSeq" id="WP_054067983.1">
    <property type="nucleotide sequence ID" value="NZ_CATYED010000009.1"/>
</dbReference>
<dbReference type="Proteomes" id="UP000242792">
    <property type="component" value="Chromosome"/>
</dbReference>
<accession>A0A1V0BIS4</accession>
<evidence type="ECO:0000313" key="2">
    <source>
        <dbReference type="EMBL" id="AQZ99761.1"/>
    </source>
</evidence>
<accession>A0A1V3TG13</accession>
<dbReference type="GO" id="GO:0044010">
    <property type="term" value="P:single-species biofilm formation"/>
    <property type="evidence" value="ECO:0007669"/>
    <property type="project" value="TreeGrafter"/>
</dbReference>
<evidence type="ECO:0000259" key="1">
    <source>
        <dbReference type="Pfam" id="PF04287"/>
    </source>
</evidence>
<dbReference type="PANTHER" id="PTHR39586:SF1">
    <property type="entry name" value="CYTOPLASMIC PROTEIN"/>
    <property type="match status" value="1"/>
</dbReference>
<protein>
    <recommendedName>
        <fullName evidence="1">YqcC-like domain-containing protein</fullName>
    </recommendedName>
</protein>
<dbReference type="Gene3D" id="1.20.1440.40">
    <property type="entry name" value="YqcC-like"/>
    <property type="match status" value="1"/>
</dbReference>
<dbReference type="InterPro" id="IPR036814">
    <property type="entry name" value="YqcC-like_sf"/>
</dbReference>
<dbReference type="Pfam" id="PF04287">
    <property type="entry name" value="DUF446"/>
    <property type="match status" value="1"/>
</dbReference>
<dbReference type="InterPro" id="IPR007384">
    <property type="entry name" value="UCP006257"/>
</dbReference>
<feature type="domain" description="YqcC-like" evidence="1">
    <location>
        <begin position="8"/>
        <end position="105"/>
    </location>
</feature>
<organism evidence="2 3">
    <name type="scientific">Comamonas kerstersii</name>
    <dbReference type="NCBI Taxonomy" id="225992"/>
    <lineage>
        <taxon>Bacteria</taxon>
        <taxon>Pseudomonadati</taxon>
        <taxon>Pseudomonadota</taxon>
        <taxon>Betaproteobacteria</taxon>
        <taxon>Burkholderiales</taxon>
        <taxon>Comamonadaceae</taxon>
        <taxon>Comamonas</taxon>
    </lineage>
</organism>
<name>A0A1V3TG13_9BURK</name>
<reference evidence="2 3" key="1">
    <citation type="submission" date="2017-03" db="EMBL/GenBank/DDBJ databases">
        <title>Rapid Whole Genome Sequencing of Comamonas kerstersii Causing Continuous ambulatory Peritoneal Dialysis-Associated Peritonitis.</title>
        <authorList>
            <person name="Zheng B."/>
        </authorList>
    </citation>
    <scope>NUCLEOTIDE SEQUENCE [LARGE SCALE GENOMIC DNA]</scope>
    <source>
        <strain evidence="2 3">8943</strain>
    </source>
</reference>
<dbReference type="AlphaFoldDB" id="A0A1V3TG13"/>
<dbReference type="SUPFAM" id="SSF158452">
    <property type="entry name" value="YqcC-like"/>
    <property type="match status" value="1"/>
</dbReference>
<dbReference type="InterPro" id="IPR023376">
    <property type="entry name" value="YqcC-like_dom"/>
</dbReference>
<gene>
    <name evidence="2" type="ORF">B5M06_05265</name>
</gene>
<dbReference type="PIRSF" id="PIRSF006257">
    <property type="entry name" value="UCP006257"/>
    <property type="match status" value="1"/>
</dbReference>